<dbReference type="GO" id="GO:0005886">
    <property type="term" value="C:plasma membrane"/>
    <property type="evidence" value="ECO:0007669"/>
    <property type="project" value="UniProtKB-SubCell"/>
</dbReference>
<dbReference type="PANTHER" id="PTHR23502:SF132">
    <property type="entry name" value="POLYAMINE TRANSPORTER 2-RELATED"/>
    <property type="match status" value="1"/>
</dbReference>
<dbReference type="CDD" id="cd17320">
    <property type="entry name" value="MFS_MdfA_MDR_like"/>
    <property type="match status" value="1"/>
</dbReference>
<dbReference type="InterPro" id="IPR036259">
    <property type="entry name" value="MFS_trans_sf"/>
</dbReference>
<dbReference type="Proteomes" id="UP000824202">
    <property type="component" value="Unassembled WGS sequence"/>
</dbReference>
<feature type="transmembrane region" description="Helical" evidence="8">
    <location>
        <begin position="78"/>
        <end position="103"/>
    </location>
</feature>
<name>A0A9D1UXZ4_9BACT</name>
<sequence>MKTKTNSRLYILILIGLLSAFGPFVTDFYLPALPALGEYFQTTASRVQMSLTFSMIGLAVGQLFIGPFSDRYGRKRPLLASLLLFILSTAACLLSPTIGWFLFFRLLQGIAGAGGVVISKAIAADLYEGKELAKFFSMLSAVQGLAPIFAPVLGGVLLGVTDWRGIFAILLAIGIVLCIMLLPFRESMKTSNTGIKGIKTAILSYLPVLHNRQFMQYVLIQSFAMGVMFTYIAASPFIFQSHYGISPLGYSLCFGINALGIMLGSFLIIKFRDTEHALRSGSLGFFLLSLLVGTAFILDFPITIVESTLFLLLVCLGMILPTSTTLALELERKNSGNASAVLGFLCFLFGGILSPLAGMGNMLHTTAIIIGICSAFTLFLAAKSKQTAPSVTQQTITVLQKKERGHGKLPQ</sequence>
<dbReference type="PROSITE" id="PS00216">
    <property type="entry name" value="SUGAR_TRANSPORT_1"/>
    <property type="match status" value="1"/>
</dbReference>
<feature type="transmembrane region" description="Helical" evidence="8">
    <location>
        <begin position="166"/>
        <end position="184"/>
    </location>
</feature>
<dbReference type="InterPro" id="IPR004812">
    <property type="entry name" value="Efflux_drug-R_Bcr/CmlA"/>
</dbReference>
<gene>
    <name evidence="10" type="ORF">H9863_00115</name>
</gene>
<dbReference type="InterPro" id="IPR011701">
    <property type="entry name" value="MFS"/>
</dbReference>
<keyword evidence="7 8" id="KW-0472">Membrane</keyword>
<dbReference type="InterPro" id="IPR020846">
    <property type="entry name" value="MFS_dom"/>
</dbReference>
<feature type="transmembrane region" description="Helical" evidence="8">
    <location>
        <begin position="308"/>
        <end position="328"/>
    </location>
</feature>
<protein>
    <submittedName>
        <fullName evidence="10">Multidrug effflux MFS transporter</fullName>
    </submittedName>
</protein>
<reference evidence="10" key="2">
    <citation type="submission" date="2021-04" db="EMBL/GenBank/DDBJ databases">
        <authorList>
            <person name="Gilroy R."/>
        </authorList>
    </citation>
    <scope>NUCLEOTIDE SEQUENCE</scope>
    <source>
        <strain evidence="10">23274</strain>
    </source>
</reference>
<comment type="subcellular location">
    <subcellularLocation>
        <location evidence="1">Cell membrane</location>
        <topology evidence="1">Multi-pass membrane protein</topology>
    </subcellularLocation>
</comment>
<feature type="transmembrane region" description="Helical" evidence="8">
    <location>
        <begin position="49"/>
        <end position="66"/>
    </location>
</feature>
<evidence type="ECO:0000313" key="11">
    <source>
        <dbReference type="Proteomes" id="UP000824202"/>
    </source>
</evidence>
<dbReference type="Pfam" id="PF07690">
    <property type="entry name" value="MFS_1"/>
    <property type="match status" value="1"/>
</dbReference>
<dbReference type="Gene3D" id="1.20.1720.10">
    <property type="entry name" value="Multidrug resistance protein D"/>
    <property type="match status" value="1"/>
</dbReference>
<feature type="transmembrane region" description="Helical" evidence="8">
    <location>
        <begin position="340"/>
        <end position="357"/>
    </location>
</feature>
<keyword evidence="3" id="KW-0813">Transport</keyword>
<feature type="transmembrane region" description="Helical" evidence="8">
    <location>
        <begin position="281"/>
        <end position="302"/>
    </location>
</feature>
<dbReference type="PROSITE" id="PS50850">
    <property type="entry name" value="MFS"/>
    <property type="match status" value="1"/>
</dbReference>
<keyword evidence="6 8" id="KW-1133">Transmembrane helix</keyword>
<dbReference type="SUPFAM" id="SSF103473">
    <property type="entry name" value="MFS general substrate transporter"/>
    <property type="match status" value="1"/>
</dbReference>
<dbReference type="GO" id="GO:1990961">
    <property type="term" value="P:xenobiotic detoxification by transmembrane export across the plasma membrane"/>
    <property type="evidence" value="ECO:0007669"/>
    <property type="project" value="InterPro"/>
</dbReference>
<evidence type="ECO:0000259" key="9">
    <source>
        <dbReference type="PROSITE" id="PS50850"/>
    </source>
</evidence>
<feature type="transmembrane region" description="Helical" evidence="8">
    <location>
        <begin position="245"/>
        <end position="269"/>
    </location>
</feature>
<evidence type="ECO:0000256" key="7">
    <source>
        <dbReference type="ARBA" id="ARBA00023136"/>
    </source>
</evidence>
<evidence type="ECO:0000313" key="10">
    <source>
        <dbReference type="EMBL" id="HIX02511.1"/>
    </source>
</evidence>
<dbReference type="EMBL" id="DXFT01000001">
    <property type="protein sequence ID" value="HIX02511.1"/>
    <property type="molecule type" value="Genomic_DNA"/>
</dbReference>
<feature type="transmembrane region" description="Helical" evidence="8">
    <location>
        <begin position="217"/>
        <end position="239"/>
    </location>
</feature>
<feature type="transmembrane region" description="Helical" evidence="8">
    <location>
        <begin position="139"/>
        <end position="160"/>
    </location>
</feature>
<organism evidence="10 11">
    <name type="scientific">Candidatus Odoribacter faecigallinarum</name>
    <dbReference type="NCBI Taxonomy" id="2838706"/>
    <lineage>
        <taxon>Bacteria</taxon>
        <taxon>Pseudomonadati</taxon>
        <taxon>Bacteroidota</taxon>
        <taxon>Bacteroidia</taxon>
        <taxon>Bacteroidales</taxon>
        <taxon>Odoribacteraceae</taxon>
        <taxon>Odoribacter</taxon>
    </lineage>
</organism>
<evidence type="ECO:0000256" key="6">
    <source>
        <dbReference type="ARBA" id="ARBA00022989"/>
    </source>
</evidence>
<reference evidence="10" key="1">
    <citation type="journal article" date="2021" name="PeerJ">
        <title>Extensive microbial diversity within the chicken gut microbiome revealed by metagenomics and culture.</title>
        <authorList>
            <person name="Gilroy R."/>
            <person name="Ravi A."/>
            <person name="Getino M."/>
            <person name="Pursley I."/>
            <person name="Horton D.L."/>
            <person name="Alikhan N.F."/>
            <person name="Baker D."/>
            <person name="Gharbi K."/>
            <person name="Hall N."/>
            <person name="Watson M."/>
            <person name="Adriaenssens E.M."/>
            <person name="Foster-Nyarko E."/>
            <person name="Jarju S."/>
            <person name="Secka A."/>
            <person name="Antonio M."/>
            <person name="Oren A."/>
            <person name="Chaudhuri R.R."/>
            <person name="La Ragione R."/>
            <person name="Hildebrand F."/>
            <person name="Pallen M.J."/>
        </authorList>
    </citation>
    <scope>NUCLEOTIDE SEQUENCE</scope>
    <source>
        <strain evidence="10">23274</strain>
    </source>
</reference>
<dbReference type="InterPro" id="IPR005829">
    <property type="entry name" value="Sugar_transporter_CS"/>
</dbReference>
<dbReference type="GO" id="GO:0042910">
    <property type="term" value="F:xenobiotic transmembrane transporter activity"/>
    <property type="evidence" value="ECO:0007669"/>
    <property type="project" value="InterPro"/>
</dbReference>
<keyword evidence="4" id="KW-1003">Cell membrane</keyword>
<feature type="transmembrane region" description="Helical" evidence="8">
    <location>
        <begin position="9"/>
        <end position="29"/>
    </location>
</feature>
<evidence type="ECO:0000256" key="3">
    <source>
        <dbReference type="ARBA" id="ARBA00022448"/>
    </source>
</evidence>
<proteinExistence type="inferred from homology"/>
<dbReference type="PANTHER" id="PTHR23502">
    <property type="entry name" value="MAJOR FACILITATOR SUPERFAMILY"/>
    <property type="match status" value="1"/>
</dbReference>
<evidence type="ECO:0000256" key="8">
    <source>
        <dbReference type="SAM" id="Phobius"/>
    </source>
</evidence>
<evidence type="ECO:0000256" key="1">
    <source>
        <dbReference type="ARBA" id="ARBA00004651"/>
    </source>
</evidence>
<comment type="similarity">
    <text evidence="2">Belongs to the major facilitator superfamily. Bcr/CmlA family.</text>
</comment>
<evidence type="ECO:0000256" key="2">
    <source>
        <dbReference type="ARBA" id="ARBA00006236"/>
    </source>
</evidence>
<keyword evidence="5 8" id="KW-0812">Transmembrane</keyword>
<evidence type="ECO:0000256" key="4">
    <source>
        <dbReference type="ARBA" id="ARBA00022475"/>
    </source>
</evidence>
<comment type="caution">
    <text evidence="10">The sequence shown here is derived from an EMBL/GenBank/DDBJ whole genome shotgun (WGS) entry which is preliminary data.</text>
</comment>
<dbReference type="AlphaFoldDB" id="A0A9D1UXZ4"/>
<feature type="transmembrane region" description="Helical" evidence="8">
    <location>
        <begin position="109"/>
        <end position="127"/>
    </location>
</feature>
<accession>A0A9D1UXZ4</accession>
<dbReference type="NCBIfam" id="TIGR00710">
    <property type="entry name" value="efflux_Bcr_CflA"/>
    <property type="match status" value="1"/>
</dbReference>
<evidence type="ECO:0000256" key="5">
    <source>
        <dbReference type="ARBA" id="ARBA00022692"/>
    </source>
</evidence>
<feature type="transmembrane region" description="Helical" evidence="8">
    <location>
        <begin position="363"/>
        <end position="382"/>
    </location>
</feature>
<feature type="domain" description="Major facilitator superfamily (MFS) profile" evidence="9">
    <location>
        <begin position="8"/>
        <end position="385"/>
    </location>
</feature>